<dbReference type="AlphaFoldDB" id="A0A9P0CZU5"/>
<evidence type="ECO:0000256" key="5">
    <source>
        <dbReference type="ARBA" id="ARBA00023242"/>
    </source>
</evidence>
<organism evidence="7 8">
    <name type="scientific">Psylliodes chrysocephalus</name>
    <dbReference type="NCBI Taxonomy" id="3402493"/>
    <lineage>
        <taxon>Eukaryota</taxon>
        <taxon>Metazoa</taxon>
        <taxon>Ecdysozoa</taxon>
        <taxon>Arthropoda</taxon>
        <taxon>Hexapoda</taxon>
        <taxon>Insecta</taxon>
        <taxon>Pterygota</taxon>
        <taxon>Neoptera</taxon>
        <taxon>Endopterygota</taxon>
        <taxon>Coleoptera</taxon>
        <taxon>Polyphaga</taxon>
        <taxon>Cucujiformia</taxon>
        <taxon>Chrysomeloidea</taxon>
        <taxon>Chrysomelidae</taxon>
        <taxon>Galerucinae</taxon>
        <taxon>Alticini</taxon>
        <taxon>Psylliodes</taxon>
    </lineage>
</organism>
<dbReference type="InterPro" id="IPR012337">
    <property type="entry name" value="RNaseH-like_sf"/>
</dbReference>
<keyword evidence="8" id="KW-1185">Reference proteome</keyword>
<evidence type="ECO:0000256" key="3">
    <source>
        <dbReference type="ARBA" id="ARBA00022771"/>
    </source>
</evidence>
<protein>
    <recommendedName>
        <fullName evidence="6">HAT C-terminal dimerisation domain-containing protein</fullName>
    </recommendedName>
</protein>
<feature type="domain" description="HAT C-terminal dimerisation" evidence="6">
    <location>
        <begin position="118"/>
        <end position="197"/>
    </location>
</feature>
<dbReference type="SUPFAM" id="SSF53098">
    <property type="entry name" value="Ribonuclease H-like"/>
    <property type="match status" value="1"/>
</dbReference>
<evidence type="ECO:0000256" key="4">
    <source>
        <dbReference type="ARBA" id="ARBA00022833"/>
    </source>
</evidence>
<accession>A0A9P0CZU5</accession>
<dbReference type="Pfam" id="PF05699">
    <property type="entry name" value="Dimer_Tnp_hAT"/>
    <property type="match status" value="1"/>
</dbReference>
<dbReference type="EMBL" id="OV651835">
    <property type="protein sequence ID" value="CAH1107687.1"/>
    <property type="molecule type" value="Genomic_DNA"/>
</dbReference>
<dbReference type="InterPro" id="IPR052035">
    <property type="entry name" value="ZnF_BED_domain_contain"/>
</dbReference>
<keyword evidence="2" id="KW-0479">Metal-binding</keyword>
<dbReference type="PANTHER" id="PTHR46481">
    <property type="entry name" value="ZINC FINGER BED DOMAIN-CONTAINING PROTEIN 4"/>
    <property type="match status" value="1"/>
</dbReference>
<keyword evidence="5" id="KW-0539">Nucleus</keyword>
<evidence type="ECO:0000256" key="1">
    <source>
        <dbReference type="ARBA" id="ARBA00004123"/>
    </source>
</evidence>
<name>A0A9P0CZU5_9CUCU</name>
<dbReference type="GO" id="GO:0008270">
    <property type="term" value="F:zinc ion binding"/>
    <property type="evidence" value="ECO:0007669"/>
    <property type="project" value="UniProtKB-KW"/>
</dbReference>
<evidence type="ECO:0000313" key="8">
    <source>
        <dbReference type="Proteomes" id="UP001153636"/>
    </source>
</evidence>
<dbReference type="InterPro" id="IPR008906">
    <property type="entry name" value="HATC_C_dom"/>
</dbReference>
<evidence type="ECO:0000256" key="2">
    <source>
        <dbReference type="ARBA" id="ARBA00022723"/>
    </source>
</evidence>
<reference evidence="7" key="1">
    <citation type="submission" date="2022-01" db="EMBL/GenBank/DDBJ databases">
        <authorList>
            <person name="King R."/>
        </authorList>
    </citation>
    <scope>NUCLEOTIDE SEQUENCE</scope>
</reference>
<dbReference type="PANTHER" id="PTHR46481:SF10">
    <property type="entry name" value="ZINC FINGER BED DOMAIN-CONTAINING PROTEIN 39"/>
    <property type="match status" value="1"/>
</dbReference>
<comment type="subcellular location">
    <subcellularLocation>
        <location evidence="1">Nucleus</location>
    </subcellularLocation>
</comment>
<dbReference type="Proteomes" id="UP001153636">
    <property type="component" value="Chromosome 23"/>
</dbReference>
<keyword evidence="4" id="KW-0862">Zinc</keyword>
<gene>
    <name evidence="7" type="ORF">PSYICH_LOCUS8330</name>
</gene>
<dbReference type="GO" id="GO:0005634">
    <property type="term" value="C:nucleus"/>
    <property type="evidence" value="ECO:0007669"/>
    <property type="project" value="UniProtKB-SubCell"/>
</dbReference>
<sequence>MDCIKIVLKQFVSGISERLGKVEKSNTLCASTFCDPRFKHISFRENSTLEIIKKTIIAAIAEKYTAELCESHSEANAEIRHDDAKSRDVDELSIWFAFDQAAATIVPQGTSISKAIIEVQRYMESGIIPRQQDPLEWWRKNKYMYSHLSLVAQERLSALCTSVPCERQFSTAGLIVSDRRTRFSPKKAEMLMFLQTNHVYL</sequence>
<evidence type="ECO:0000259" key="6">
    <source>
        <dbReference type="Pfam" id="PF05699"/>
    </source>
</evidence>
<keyword evidence="3" id="KW-0863">Zinc-finger</keyword>
<proteinExistence type="predicted"/>
<dbReference type="OrthoDB" id="1607513at2759"/>
<dbReference type="GO" id="GO:0046983">
    <property type="term" value="F:protein dimerization activity"/>
    <property type="evidence" value="ECO:0007669"/>
    <property type="project" value="InterPro"/>
</dbReference>
<evidence type="ECO:0000313" key="7">
    <source>
        <dbReference type="EMBL" id="CAH1107687.1"/>
    </source>
</evidence>